<accession>A0A4P9Y7I8</accession>
<keyword evidence="1" id="KW-0694">RNA-binding</keyword>
<dbReference type="PANTHER" id="PTHR13047">
    <property type="entry name" value="PRE-MRNA CLEAVAGE FACTOR IM, 25KD SUBUNIT"/>
    <property type="match status" value="1"/>
</dbReference>
<dbReference type="OrthoDB" id="277288at2759"/>
<dbReference type="Gene3D" id="3.90.79.10">
    <property type="entry name" value="Nucleoside Triphosphate Pyrophosphohydrolase"/>
    <property type="match status" value="1"/>
</dbReference>
<dbReference type="GO" id="GO:0005737">
    <property type="term" value="C:cytoplasm"/>
    <property type="evidence" value="ECO:0007669"/>
    <property type="project" value="UniProtKB-SubCell"/>
</dbReference>
<gene>
    <name evidence="3" type="ORF">BJ684DRAFT_19345</name>
</gene>
<dbReference type="PIRSF" id="PIRSF017888">
    <property type="entry name" value="CPSF-25"/>
    <property type="match status" value="1"/>
</dbReference>
<reference evidence="4" key="1">
    <citation type="journal article" date="2018" name="Nat. Microbiol.">
        <title>Leveraging single-cell genomics to expand the fungal tree of life.</title>
        <authorList>
            <person name="Ahrendt S.R."/>
            <person name="Quandt C.A."/>
            <person name="Ciobanu D."/>
            <person name="Clum A."/>
            <person name="Salamov A."/>
            <person name="Andreopoulos B."/>
            <person name="Cheng J.F."/>
            <person name="Woyke T."/>
            <person name="Pelin A."/>
            <person name="Henrissat B."/>
            <person name="Reynolds N.K."/>
            <person name="Benny G.L."/>
            <person name="Smith M.E."/>
            <person name="James T.Y."/>
            <person name="Grigoriev I.V."/>
        </authorList>
    </citation>
    <scope>NUCLEOTIDE SEQUENCE [LARGE SCALE GENOMIC DNA]</scope>
</reference>
<feature type="region of interest" description="Disordered" evidence="2">
    <location>
        <begin position="208"/>
        <end position="234"/>
    </location>
</feature>
<dbReference type="Pfam" id="PF13869">
    <property type="entry name" value="NUDIX_2"/>
    <property type="match status" value="1"/>
</dbReference>
<evidence type="ECO:0000256" key="1">
    <source>
        <dbReference type="PIRNR" id="PIRNR017888"/>
    </source>
</evidence>
<keyword evidence="1" id="KW-0539">Nucleus</keyword>
<dbReference type="AlphaFoldDB" id="A0A4P9Y7I8"/>
<sequence length="234" mass="26330">MNTASVYPLANYTFGTKEAQPEEDTSVTARMDRLEKDFSVNGMRRSVDAVLVVHDHGHPHVLMFQIAAQFYKLPGGYIKKEDEADDEATAVKKILTKQLSAEHLSATDGAIDPDWGLEGCLSTWWRPNFETFMYPYVPPHVSHPKERRQVWLMRLPPRKSLVVPQNMRLVAVPLIELYDNTSRYGAQLSALPHAMSNWSFTLLRNPTVKGDESEEGKEEDIMGATNQPSITGSA</sequence>
<proteinExistence type="inferred from homology"/>
<dbReference type="FunFam" id="3.90.79.10:FF:000005">
    <property type="entry name" value="Cleavage and polyadenylation specificity factor subunit 5"/>
    <property type="match status" value="1"/>
</dbReference>
<keyword evidence="4" id="KW-1185">Reference proteome</keyword>
<dbReference type="InterPro" id="IPR016706">
    <property type="entry name" value="Cleav_polyA_spec_factor_su5"/>
</dbReference>
<comment type="similarity">
    <text evidence="1">Belongs to the Nudix hydrolase family. CPSF5 subfamily.</text>
</comment>
<keyword evidence="1" id="KW-0963">Cytoplasm</keyword>
<feature type="compositionally biased region" description="Polar residues" evidence="2">
    <location>
        <begin position="224"/>
        <end position="234"/>
    </location>
</feature>
<evidence type="ECO:0000313" key="3">
    <source>
        <dbReference type="EMBL" id="RKP14221.1"/>
    </source>
</evidence>
<dbReference type="GO" id="GO:0005849">
    <property type="term" value="C:mRNA cleavage factor complex"/>
    <property type="evidence" value="ECO:0007669"/>
    <property type="project" value="UniProtKB-UniRule"/>
</dbReference>
<dbReference type="GO" id="GO:0031124">
    <property type="term" value="P:mRNA 3'-end processing"/>
    <property type="evidence" value="ECO:0007669"/>
    <property type="project" value="InterPro"/>
</dbReference>
<comment type="subunit">
    <text evidence="1">Homodimer (via N- and C-terminus); binds RNA as homodimer. Component of the cleavage factor Im (CFIm) complex.</text>
</comment>
<dbReference type="EMBL" id="KZ987865">
    <property type="protein sequence ID" value="RKP14221.1"/>
    <property type="molecule type" value="Genomic_DNA"/>
</dbReference>
<evidence type="ECO:0000256" key="2">
    <source>
        <dbReference type="SAM" id="MobiDB-lite"/>
    </source>
</evidence>
<evidence type="ECO:0000313" key="4">
    <source>
        <dbReference type="Proteomes" id="UP000267251"/>
    </source>
</evidence>
<protein>
    <recommendedName>
        <fullName evidence="1">Cleavage and polyadenylation specificity factor subunit 5</fullName>
    </recommendedName>
</protein>
<organism evidence="3 4">
    <name type="scientific">Piptocephalis cylindrospora</name>
    <dbReference type="NCBI Taxonomy" id="1907219"/>
    <lineage>
        <taxon>Eukaryota</taxon>
        <taxon>Fungi</taxon>
        <taxon>Fungi incertae sedis</taxon>
        <taxon>Zoopagomycota</taxon>
        <taxon>Zoopagomycotina</taxon>
        <taxon>Zoopagomycetes</taxon>
        <taxon>Zoopagales</taxon>
        <taxon>Piptocephalidaceae</taxon>
        <taxon>Piptocephalis</taxon>
    </lineage>
</organism>
<comment type="subcellular location">
    <subcellularLocation>
        <location evidence="1">Nucleus</location>
    </subcellularLocation>
    <subcellularLocation>
        <location evidence="1">Cytoplasm</location>
    </subcellularLocation>
</comment>
<dbReference type="Proteomes" id="UP000267251">
    <property type="component" value="Unassembled WGS sequence"/>
</dbReference>
<dbReference type="CDD" id="cd18871">
    <property type="entry name" value="NUDIX_Cfim25_Nudt21"/>
    <property type="match status" value="1"/>
</dbReference>
<dbReference type="GO" id="GO:0003729">
    <property type="term" value="F:mRNA binding"/>
    <property type="evidence" value="ECO:0007669"/>
    <property type="project" value="UniProtKB-UniRule"/>
</dbReference>
<keyword evidence="1" id="KW-0507">mRNA processing</keyword>
<name>A0A4P9Y7I8_9FUNG</name>
<comment type="function">
    <text evidence="1">Component of the cleavage factor Im (CFIm) complex that functions as an activator of the pre-mRNA 3'-end cleavage and polyadenylation processing required for the maturation of pre-mRNA into functional mRNAs. CFIm contributes to the recruitment of multiprotein complexes on specific sequences on the pre-mRNA 3'-end, so called cleavage and polyadenylation signals (pA signals). Most pre-mRNAs contain multiple pA signals, resulting in alternative cleavage and polyadenylation (APA) producing mRNAs with variable 3'-end formation. The CFIm complex acts as a key regulator of cleavage and polyadenylation site choice during APA through its binding to 5'-UGUA-3' elements localized in the 3'-untranslated region (UTR) for a huge number of pre-mRNAs.</text>
</comment>